<keyword evidence="2" id="KW-1185">Reference proteome</keyword>
<dbReference type="EMBL" id="KZ824558">
    <property type="protein sequence ID" value="RAK86736.1"/>
    <property type="molecule type" value="Genomic_DNA"/>
</dbReference>
<name>A0ACD1IAE2_9EURO</name>
<protein>
    <submittedName>
        <fullName evidence="1">Uncharacterized protein</fullName>
    </submittedName>
</protein>
<gene>
    <name evidence="1" type="ORF">BO79DRAFT_35666</name>
</gene>
<dbReference type="Proteomes" id="UP000249748">
    <property type="component" value="Unassembled WGS sequence"/>
</dbReference>
<evidence type="ECO:0000313" key="1">
    <source>
        <dbReference type="EMBL" id="RAK86736.1"/>
    </source>
</evidence>
<evidence type="ECO:0000313" key="2">
    <source>
        <dbReference type="Proteomes" id="UP000249748"/>
    </source>
</evidence>
<organism evidence="1 2">
    <name type="scientific">Aspergillus costaricaensis CBS 115574</name>
    <dbReference type="NCBI Taxonomy" id="1448317"/>
    <lineage>
        <taxon>Eukaryota</taxon>
        <taxon>Fungi</taxon>
        <taxon>Dikarya</taxon>
        <taxon>Ascomycota</taxon>
        <taxon>Pezizomycotina</taxon>
        <taxon>Eurotiomycetes</taxon>
        <taxon>Eurotiomycetidae</taxon>
        <taxon>Eurotiales</taxon>
        <taxon>Aspergillaceae</taxon>
        <taxon>Aspergillus</taxon>
        <taxon>Aspergillus subgen. Circumdati</taxon>
    </lineage>
</organism>
<reference evidence="1" key="1">
    <citation type="submission" date="2018-02" db="EMBL/GenBank/DDBJ databases">
        <title>The genomes of Aspergillus section Nigri reveals drivers in fungal speciation.</title>
        <authorList>
            <consortium name="DOE Joint Genome Institute"/>
            <person name="Vesth T.C."/>
            <person name="Nybo J."/>
            <person name="Theobald S."/>
            <person name="Brandl J."/>
            <person name="Frisvad J.C."/>
            <person name="Nielsen K.F."/>
            <person name="Lyhne E.K."/>
            <person name="Kogle M.E."/>
            <person name="Kuo A."/>
            <person name="Riley R."/>
            <person name="Clum A."/>
            <person name="Nolan M."/>
            <person name="Lipzen A."/>
            <person name="Salamov A."/>
            <person name="Henrissat B."/>
            <person name="Wiebenga A."/>
            <person name="De vries R.P."/>
            <person name="Grigoriev I.V."/>
            <person name="Mortensen U.H."/>
            <person name="Andersen M.R."/>
            <person name="Baker S.E."/>
        </authorList>
    </citation>
    <scope>NUCLEOTIDE SEQUENCE</scope>
    <source>
        <strain evidence="1">CBS 115574</strain>
    </source>
</reference>
<proteinExistence type="predicted"/>
<sequence length="85" mass="9533">MVLNHVFYALLGFTILSYNLLQTEGLIHRHLSQPSTNIPTSYRTRDPHPHANSSQYLYKSQPQALEQLTVNTASSVASTRPQPPS</sequence>
<accession>A0ACD1IAE2</accession>